<keyword evidence="3" id="KW-1185">Reference proteome</keyword>
<feature type="region of interest" description="Disordered" evidence="1">
    <location>
        <begin position="1"/>
        <end position="23"/>
    </location>
</feature>
<name>A0ABS1L6H1_9ACTN</name>
<feature type="compositionally biased region" description="Basic and acidic residues" evidence="1">
    <location>
        <begin position="11"/>
        <end position="20"/>
    </location>
</feature>
<protein>
    <recommendedName>
        <fullName evidence="4">Asp23/Gls24 family envelope stress response protein</fullName>
    </recommendedName>
</protein>
<gene>
    <name evidence="2" type="ORF">JI751_06725</name>
</gene>
<organism evidence="2 3">
    <name type="scientific">Nocardioides baculatus</name>
    <dbReference type="NCBI Taxonomy" id="2801337"/>
    <lineage>
        <taxon>Bacteria</taxon>
        <taxon>Bacillati</taxon>
        <taxon>Actinomycetota</taxon>
        <taxon>Actinomycetes</taxon>
        <taxon>Propionibacteriales</taxon>
        <taxon>Nocardioidaceae</taxon>
        <taxon>Nocardioides</taxon>
    </lineage>
</organism>
<comment type="caution">
    <text evidence="2">The sequence shown here is derived from an EMBL/GenBank/DDBJ whole genome shotgun (WGS) entry which is preliminary data.</text>
</comment>
<proteinExistence type="predicted"/>
<reference evidence="2 3" key="1">
    <citation type="submission" date="2021-01" db="EMBL/GenBank/DDBJ databases">
        <title>Genome seq and assembly of Nocardiodes sp. G10.</title>
        <authorList>
            <person name="Chhetri G."/>
        </authorList>
    </citation>
    <scope>NUCLEOTIDE SEQUENCE [LARGE SCALE GENOMIC DNA]</scope>
    <source>
        <strain evidence="2 3">G10</strain>
    </source>
</reference>
<evidence type="ECO:0008006" key="4">
    <source>
        <dbReference type="Google" id="ProtNLM"/>
    </source>
</evidence>
<accession>A0ABS1L6H1</accession>
<dbReference type="Proteomes" id="UP000636918">
    <property type="component" value="Unassembled WGS sequence"/>
</dbReference>
<evidence type="ECO:0000256" key="1">
    <source>
        <dbReference type="SAM" id="MobiDB-lite"/>
    </source>
</evidence>
<evidence type="ECO:0000313" key="2">
    <source>
        <dbReference type="EMBL" id="MBL0747294.1"/>
    </source>
</evidence>
<dbReference type="RefSeq" id="WP_201935006.1">
    <property type="nucleotide sequence ID" value="NZ_JAERSG010000002.1"/>
</dbReference>
<sequence>MAMSPTGPLERATDAARAEQPEDWQTVSAAVKRRVRATVLPARQIAVVGADGSTAQDASGSRTYVSSRVVRARIREALRTGPDLGAERLDLTIDDDDLLTRVAIELVCAYGTDVRAAADLTRTIVEAVVVDTLGAGTRPPVDITVTDVVAGDVRLT</sequence>
<dbReference type="EMBL" id="JAERSG010000002">
    <property type="protein sequence ID" value="MBL0747294.1"/>
    <property type="molecule type" value="Genomic_DNA"/>
</dbReference>
<evidence type="ECO:0000313" key="3">
    <source>
        <dbReference type="Proteomes" id="UP000636918"/>
    </source>
</evidence>